<dbReference type="PROSITE" id="PS51278">
    <property type="entry name" value="GATASE_TYPE_2"/>
    <property type="match status" value="1"/>
</dbReference>
<dbReference type="GO" id="GO:0005524">
    <property type="term" value="F:ATP binding"/>
    <property type="evidence" value="ECO:0007669"/>
    <property type="project" value="UniProtKB-KW"/>
</dbReference>
<dbReference type="KEGG" id="kak:Kalk_14710"/>
<dbReference type="InterPro" id="IPR014729">
    <property type="entry name" value="Rossmann-like_a/b/a_fold"/>
</dbReference>
<dbReference type="NCBIfam" id="TIGR01536">
    <property type="entry name" value="asn_synth_AEB"/>
    <property type="match status" value="1"/>
</dbReference>
<dbReference type="Gene3D" id="3.60.20.10">
    <property type="entry name" value="Glutamine Phosphoribosylpyrophosphate, subunit 1, domain 1"/>
    <property type="match status" value="1"/>
</dbReference>
<dbReference type="Gene3D" id="3.40.50.620">
    <property type="entry name" value="HUPs"/>
    <property type="match status" value="1"/>
</dbReference>
<keyword evidence="5 9" id="KW-0067">ATP-binding</keyword>
<comment type="pathway">
    <text evidence="1">Amino-acid biosynthesis; L-asparagine biosynthesis; L-asparagine from L-aspartate (L-Gln route): step 1/1.</text>
</comment>
<dbReference type="InterPro" id="IPR017932">
    <property type="entry name" value="GATase_2_dom"/>
</dbReference>
<dbReference type="PANTHER" id="PTHR43284:SF1">
    <property type="entry name" value="ASPARAGINE SYNTHETASE"/>
    <property type="match status" value="1"/>
</dbReference>
<feature type="binding site" evidence="9">
    <location>
        <position position="288"/>
    </location>
    <ligand>
        <name>ATP</name>
        <dbReference type="ChEBI" id="CHEBI:30616"/>
    </ligand>
</feature>
<dbReference type="InterPro" id="IPR033738">
    <property type="entry name" value="AsnB_N"/>
</dbReference>
<gene>
    <name evidence="12" type="primary">asnB</name>
    <name evidence="12" type="ORF">Kalk_14710</name>
</gene>
<dbReference type="AlphaFoldDB" id="A0A2K9LRZ0"/>
<dbReference type="InterPro" id="IPR006426">
    <property type="entry name" value="Asn_synth_AEB"/>
</dbReference>
<evidence type="ECO:0000256" key="5">
    <source>
        <dbReference type="ARBA" id="ARBA00022840"/>
    </source>
</evidence>
<keyword evidence="8" id="KW-0061">Asparagine biosynthesis</keyword>
<comment type="similarity">
    <text evidence="2">Belongs to the asparagine synthetase family.</text>
</comment>
<dbReference type="RefSeq" id="WP_101894969.1">
    <property type="nucleotide sequence ID" value="NZ_CP022684.1"/>
</dbReference>
<protein>
    <recommendedName>
        <fullName evidence="3">asparagine synthase (glutamine-hydrolyzing)</fullName>
        <ecNumber evidence="3">6.3.5.4</ecNumber>
    </recommendedName>
</protein>
<feature type="site" description="Important for beta-aspartyl-AMP intermediate formation" evidence="10">
    <location>
        <position position="362"/>
    </location>
</feature>
<dbReference type="GO" id="GO:0006529">
    <property type="term" value="P:asparagine biosynthetic process"/>
    <property type="evidence" value="ECO:0007669"/>
    <property type="project" value="UniProtKB-KW"/>
</dbReference>
<evidence type="ECO:0000256" key="4">
    <source>
        <dbReference type="ARBA" id="ARBA00022741"/>
    </source>
</evidence>
<keyword evidence="8" id="KW-0028">Amino-acid biosynthesis</keyword>
<dbReference type="OrthoDB" id="9763290at2"/>
<dbReference type="GO" id="GO:0004066">
    <property type="term" value="F:asparagine synthase (glutamine-hydrolyzing) activity"/>
    <property type="evidence" value="ECO:0007669"/>
    <property type="project" value="UniProtKB-EC"/>
</dbReference>
<dbReference type="EMBL" id="CP022684">
    <property type="protein sequence ID" value="AUM13594.1"/>
    <property type="molecule type" value="Genomic_DNA"/>
</dbReference>
<evidence type="ECO:0000256" key="7">
    <source>
        <dbReference type="ARBA" id="ARBA00048741"/>
    </source>
</evidence>
<evidence type="ECO:0000256" key="2">
    <source>
        <dbReference type="ARBA" id="ARBA00005752"/>
    </source>
</evidence>
<dbReference type="SUPFAM" id="SSF56235">
    <property type="entry name" value="N-terminal nucleophile aminohydrolases (Ntn hydrolases)"/>
    <property type="match status" value="1"/>
</dbReference>
<evidence type="ECO:0000256" key="10">
    <source>
        <dbReference type="PIRSR" id="PIRSR001589-3"/>
    </source>
</evidence>
<keyword evidence="6 8" id="KW-0315">Glutamine amidotransferase</keyword>
<evidence type="ECO:0000256" key="3">
    <source>
        <dbReference type="ARBA" id="ARBA00012737"/>
    </source>
</evidence>
<dbReference type="Pfam" id="PF13537">
    <property type="entry name" value="GATase_7"/>
    <property type="match status" value="1"/>
</dbReference>
<dbReference type="SUPFAM" id="SSF52402">
    <property type="entry name" value="Adenine nucleotide alpha hydrolases-like"/>
    <property type="match status" value="1"/>
</dbReference>
<dbReference type="InterPro" id="IPR051786">
    <property type="entry name" value="ASN_synthetase/amidase"/>
</dbReference>
<sequence length="628" mass="71517">MCGIAGFTRFSSSFGDQALLERMGQVMFHRGPDAGGEYLDELVGLCHRRLSIIDLSAAGNQPMHSSDGKLVIVFNGEIYNFQALRAELIEDGYSFTSKTDTEVLLALYQRDGQKLVEKINGMFAFAIWDIEKQELFLARDRLGKKPLYYYPCANGIVFGSELKCLMEVPELPRVIRPDSVYDFFTYQYIPDPKTIFEDIFKLEPGYTLTVNASGYQKKQYWDLSFSDQSGASEAEVAEELLDAVRHAVEQRMISDVPLGAFLSGGVDSSGVVALMAQSSDKAVTTCSIGFDSKEFDEVDFAREIAEQFKTDHHEFTVKENVADNLEKIAAYFDEPFADPSLVPTYFVSQLARNQVTVALAGDGGDENFAGYSKYAVDEVENRIRARVPVVLRKTLFPVFEKLLAGARNPLLRKAHTLCSTLSRDAAYGFFLSNSTFRQSVWDSLVADEFQRKLNGYHPSSLTQDYYHKAPAQDHLSKILYTDFKTYLPGDILVKVDRMSMANSLEVRAPLLDYELVEYAATIPSDLKLHKGEKKHILKKAFSRFLSRDTLYRKKMGFSVPLGEWLRNEIKSQAEELLFNSKAGLCDYFKMDRVQSLWDEHQTRKQDYSNELWNMVMFQLWYDRYAIRK</sequence>
<accession>A0A2K9LRZ0</accession>
<dbReference type="GO" id="GO:0005829">
    <property type="term" value="C:cytosol"/>
    <property type="evidence" value="ECO:0007669"/>
    <property type="project" value="TreeGrafter"/>
</dbReference>
<evidence type="ECO:0000259" key="11">
    <source>
        <dbReference type="PROSITE" id="PS51278"/>
    </source>
</evidence>
<dbReference type="InterPro" id="IPR029055">
    <property type="entry name" value="Ntn_hydrolases_N"/>
</dbReference>
<keyword evidence="4 9" id="KW-0547">Nucleotide-binding</keyword>
<evidence type="ECO:0000256" key="6">
    <source>
        <dbReference type="ARBA" id="ARBA00022962"/>
    </source>
</evidence>
<dbReference type="Proteomes" id="UP000235116">
    <property type="component" value="Chromosome"/>
</dbReference>
<keyword evidence="13" id="KW-1185">Reference proteome</keyword>
<feature type="domain" description="Glutamine amidotransferase type-2" evidence="11">
    <location>
        <begin position="2"/>
        <end position="213"/>
    </location>
</feature>
<name>A0A2K9LRZ0_9GAMM</name>
<evidence type="ECO:0000313" key="13">
    <source>
        <dbReference type="Proteomes" id="UP000235116"/>
    </source>
</evidence>
<dbReference type="CDD" id="cd00712">
    <property type="entry name" value="AsnB"/>
    <property type="match status" value="1"/>
</dbReference>
<dbReference type="CDD" id="cd01991">
    <property type="entry name" value="Asn_synthase_B_C"/>
    <property type="match status" value="1"/>
</dbReference>
<organism evidence="12 13">
    <name type="scientific">Ketobacter alkanivorans</name>
    <dbReference type="NCBI Taxonomy" id="1917421"/>
    <lineage>
        <taxon>Bacteria</taxon>
        <taxon>Pseudomonadati</taxon>
        <taxon>Pseudomonadota</taxon>
        <taxon>Gammaproteobacteria</taxon>
        <taxon>Pseudomonadales</taxon>
        <taxon>Ketobacteraceae</taxon>
        <taxon>Ketobacter</taxon>
    </lineage>
</organism>
<evidence type="ECO:0000256" key="9">
    <source>
        <dbReference type="PIRSR" id="PIRSR001589-2"/>
    </source>
</evidence>
<dbReference type="EC" id="6.3.5.4" evidence="3"/>
<evidence type="ECO:0000256" key="1">
    <source>
        <dbReference type="ARBA" id="ARBA00005187"/>
    </source>
</evidence>
<feature type="active site" description="For GATase activity" evidence="8">
    <location>
        <position position="2"/>
    </location>
</feature>
<dbReference type="InterPro" id="IPR001962">
    <property type="entry name" value="Asn_synthase"/>
</dbReference>
<dbReference type="Pfam" id="PF00733">
    <property type="entry name" value="Asn_synthase"/>
    <property type="match status" value="1"/>
</dbReference>
<evidence type="ECO:0000256" key="8">
    <source>
        <dbReference type="PIRSR" id="PIRSR001589-1"/>
    </source>
</evidence>
<evidence type="ECO:0000313" key="12">
    <source>
        <dbReference type="EMBL" id="AUM13594.1"/>
    </source>
</evidence>
<feature type="binding site" evidence="9">
    <location>
        <position position="100"/>
    </location>
    <ligand>
        <name>L-glutamine</name>
        <dbReference type="ChEBI" id="CHEBI:58359"/>
    </ligand>
</feature>
<dbReference type="PIRSF" id="PIRSF001589">
    <property type="entry name" value="Asn_synthetase_glu-h"/>
    <property type="match status" value="1"/>
</dbReference>
<proteinExistence type="inferred from homology"/>
<reference evidence="13" key="1">
    <citation type="submission" date="2017-08" db="EMBL/GenBank/DDBJ databases">
        <title>Direct submision.</title>
        <authorList>
            <person name="Kim S.-J."/>
            <person name="Rhee S.-K."/>
        </authorList>
    </citation>
    <scope>NUCLEOTIDE SEQUENCE [LARGE SCALE GENOMIC DNA]</scope>
    <source>
        <strain evidence="13">GI5</strain>
    </source>
</reference>
<comment type="catalytic activity">
    <reaction evidence="7">
        <text>L-aspartate + L-glutamine + ATP + H2O = L-asparagine + L-glutamate + AMP + diphosphate + H(+)</text>
        <dbReference type="Rhea" id="RHEA:12228"/>
        <dbReference type="ChEBI" id="CHEBI:15377"/>
        <dbReference type="ChEBI" id="CHEBI:15378"/>
        <dbReference type="ChEBI" id="CHEBI:29985"/>
        <dbReference type="ChEBI" id="CHEBI:29991"/>
        <dbReference type="ChEBI" id="CHEBI:30616"/>
        <dbReference type="ChEBI" id="CHEBI:33019"/>
        <dbReference type="ChEBI" id="CHEBI:58048"/>
        <dbReference type="ChEBI" id="CHEBI:58359"/>
        <dbReference type="ChEBI" id="CHEBI:456215"/>
        <dbReference type="EC" id="6.3.5.4"/>
    </reaction>
</comment>
<dbReference type="PANTHER" id="PTHR43284">
    <property type="entry name" value="ASPARAGINE SYNTHETASE (GLUTAMINE-HYDROLYZING)"/>
    <property type="match status" value="1"/>
</dbReference>